<comment type="subcellular location">
    <subcellularLocation>
        <location evidence="1">Secreted</location>
    </subcellularLocation>
</comment>
<comment type="catalytic activity">
    <reaction evidence="6">
        <text>3-phenylpyruvate = enol-phenylpyruvate</text>
        <dbReference type="Rhea" id="RHEA:17097"/>
        <dbReference type="ChEBI" id="CHEBI:16815"/>
        <dbReference type="ChEBI" id="CHEBI:18005"/>
        <dbReference type="EC" id="5.3.2.1"/>
    </reaction>
</comment>
<dbReference type="GO" id="GO:0050178">
    <property type="term" value="F:phenylpyruvate tautomerase activity"/>
    <property type="evidence" value="ECO:0007669"/>
    <property type="project" value="UniProtKB-EC"/>
</dbReference>
<dbReference type="Proteomes" id="UP000299102">
    <property type="component" value="Unassembled WGS sequence"/>
</dbReference>
<evidence type="ECO:0000256" key="1">
    <source>
        <dbReference type="ARBA" id="ARBA00004613"/>
    </source>
</evidence>
<dbReference type="Gene3D" id="3.30.429.10">
    <property type="entry name" value="Macrophage Migration Inhibitory Factor"/>
    <property type="match status" value="1"/>
</dbReference>
<evidence type="ECO:0000256" key="11">
    <source>
        <dbReference type="ARBA" id="ARBA00041912"/>
    </source>
</evidence>
<dbReference type="SUPFAM" id="SSF55331">
    <property type="entry name" value="Tautomerase/MIF"/>
    <property type="match status" value="1"/>
</dbReference>
<proteinExistence type="inferred from homology"/>
<accession>A0A4C1XU15</accession>
<dbReference type="OrthoDB" id="255819at2759"/>
<dbReference type="PANTHER" id="PTHR11954">
    <property type="entry name" value="D-DOPACHROME DECARBOXYLASE"/>
    <property type="match status" value="1"/>
</dbReference>
<evidence type="ECO:0000256" key="8">
    <source>
        <dbReference type="ARBA" id="ARBA00038932"/>
    </source>
</evidence>
<protein>
    <recommendedName>
        <fullName evidence="12">L-dopachrome isomerase</fullName>
        <ecNumber evidence="9">5.3.2.1</ecNumber>
        <ecNumber evidence="8">5.3.3.12</ecNumber>
    </recommendedName>
    <alternativeName>
        <fullName evidence="10">L-dopachrome tautomerase</fullName>
    </alternativeName>
    <alternativeName>
        <fullName evidence="11">Phenylpyruvate tautomerase</fullName>
    </alternativeName>
</protein>
<evidence type="ECO:0000256" key="6">
    <source>
        <dbReference type="ARBA" id="ARBA00036735"/>
    </source>
</evidence>
<dbReference type="GO" id="GO:0005125">
    <property type="term" value="F:cytokine activity"/>
    <property type="evidence" value="ECO:0007669"/>
    <property type="project" value="UniProtKB-KW"/>
</dbReference>
<dbReference type="STRING" id="151549.A0A4C1XU15"/>
<sequence length="163" mass="17687">MFTKSILVAKLSSPRQRIPLRIETNVPKSKVPQDFVDKAIPILAKALGKPAQYCVVSVIPDLPMNFGGSSEPAAIANLMSIGSLGVEQNKKHAKVLFELVEKELGIPQDRCYCASHKTMVWTSAGPSFDQGVVKLFFSTLNTLLHGLEKTLHSLLPLGGNGFD</sequence>
<dbReference type="PANTHER" id="PTHR11954:SF6">
    <property type="entry name" value="MACROPHAGE MIGRATION INHIBITORY FACTOR"/>
    <property type="match status" value="1"/>
</dbReference>
<evidence type="ECO:0000256" key="10">
    <source>
        <dbReference type="ARBA" id="ARBA00041631"/>
    </source>
</evidence>
<evidence type="ECO:0000256" key="4">
    <source>
        <dbReference type="ARBA" id="ARBA00022525"/>
    </source>
</evidence>
<evidence type="ECO:0000313" key="14">
    <source>
        <dbReference type="Proteomes" id="UP000299102"/>
    </source>
</evidence>
<dbReference type="InterPro" id="IPR014347">
    <property type="entry name" value="Tautomerase/MIF_sf"/>
</dbReference>
<dbReference type="InterPro" id="IPR001398">
    <property type="entry name" value="Macrophage_inhib_fac"/>
</dbReference>
<evidence type="ECO:0000256" key="7">
    <source>
        <dbReference type="ARBA" id="ARBA00036823"/>
    </source>
</evidence>
<comment type="similarity">
    <text evidence="2">Belongs to the MIF family.</text>
</comment>
<dbReference type="GO" id="GO:0004167">
    <property type="term" value="F:dopachrome isomerase activity"/>
    <property type="evidence" value="ECO:0007669"/>
    <property type="project" value="UniProtKB-EC"/>
</dbReference>
<comment type="catalytic activity">
    <reaction evidence="7">
        <text>L-dopachrome = 5,6-dihydroxyindole-2-carboxylate</text>
        <dbReference type="Rhea" id="RHEA:13041"/>
        <dbReference type="ChEBI" id="CHEBI:16875"/>
        <dbReference type="ChEBI" id="CHEBI:57509"/>
        <dbReference type="EC" id="5.3.3.12"/>
    </reaction>
</comment>
<keyword evidence="4" id="KW-0964">Secreted</keyword>
<keyword evidence="5" id="KW-0413">Isomerase</keyword>
<name>A0A4C1XU15_EUMVA</name>
<organism evidence="13 14">
    <name type="scientific">Eumeta variegata</name>
    <name type="common">Bagworm moth</name>
    <name type="synonym">Eumeta japonica</name>
    <dbReference type="NCBI Taxonomy" id="151549"/>
    <lineage>
        <taxon>Eukaryota</taxon>
        <taxon>Metazoa</taxon>
        <taxon>Ecdysozoa</taxon>
        <taxon>Arthropoda</taxon>
        <taxon>Hexapoda</taxon>
        <taxon>Insecta</taxon>
        <taxon>Pterygota</taxon>
        <taxon>Neoptera</taxon>
        <taxon>Endopterygota</taxon>
        <taxon>Lepidoptera</taxon>
        <taxon>Glossata</taxon>
        <taxon>Ditrysia</taxon>
        <taxon>Tineoidea</taxon>
        <taxon>Psychidae</taxon>
        <taxon>Oiketicinae</taxon>
        <taxon>Eumeta</taxon>
    </lineage>
</organism>
<dbReference type="AlphaFoldDB" id="A0A4C1XU15"/>
<keyword evidence="14" id="KW-1185">Reference proteome</keyword>
<evidence type="ECO:0000256" key="2">
    <source>
        <dbReference type="ARBA" id="ARBA00005851"/>
    </source>
</evidence>
<evidence type="ECO:0000313" key="13">
    <source>
        <dbReference type="EMBL" id="GBP66482.1"/>
    </source>
</evidence>
<dbReference type="EMBL" id="BGZK01000958">
    <property type="protein sequence ID" value="GBP66482.1"/>
    <property type="molecule type" value="Genomic_DNA"/>
</dbReference>
<evidence type="ECO:0000256" key="5">
    <source>
        <dbReference type="ARBA" id="ARBA00023235"/>
    </source>
</evidence>
<dbReference type="EC" id="5.3.2.1" evidence="9"/>
<gene>
    <name evidence="13" type="primary">MIF</name>
    <name evidence="13" type="ORF">EVAR_85628_1</name>
</gene>
<evidence type="ECO:0000256" key="9">
    <source>
        <dbReference type="ARBA" id="ARBA00039086"/>
    </source>
</evidence>
<dbReference type="EC" id="5.3.3.12" evidence="8"/>
<dbReference type="Pfam" id="PF01187">
    <property type="entry name" value="MIF"/>
    <property type="match status" value="1"/>
</dbReference>
<evidence type="ECO:0000256" key="3">
    <source>
        <dbReference type="ARBA" id="ARBA00022514"/>
    </source>
</evidence>
<dbReference type="GO" id="GO:0005615">
    <property type="term" value="C:extracellular space"/>
    <property type="evidence" value="ECO:0007669"/>
    <property type="project" value="UniProtKB-KW"/>
</dbReference>
<comment type="caution">
    <text evidence="13">The sequence shown here is derived from an EMBL/GenBank/DDBJ whole genome shotgun (WGS) entry which is preliminary data.</text>
</comment>
<evidence type="ECO:0000256" key="12">
    <source>
        <dbReference type="ARBA" id="ARBA00042730"/>
    </source>
</evidence>
<keyword evidence="3" id="KW-0202">Cytokine</keyword>
<reference evidence="13 14" key="1">
    <citation type="journal article" date="2019" name="Commun. Biol.">
        <title>The bagworm genome reveals a unique fibroin gene that provides high tensile strength.</title>
        <authorList>
            <person name="Kono N."/>
            <person name="Nakamura H."/>
            <person name="Ohtoshi R."/>
            <person name="Tomita M."/>
            <person name="Numata K."/>
            <person name="Arakawa K."/>
        </authorList>
    </citation>
    <scope>NUCLEOTIDE SEQUENCE [LARGE SCALE GENOMIC DNA]</scope>
</reference>